<dbReference type="PROSITE" id="PS51462">
    <property type="entry name" value="NUDIX"/>
    <property type="match status" value="1"/>
</dbReference>
<dbReference type="InterPro" id="IPR000086">
    <property type="entry name" value="NUDIX_hydrolase_dom"/>
</dbReference>
<name>A0AAV7YN48_9EUKA</name>
<dbReference type="Proteomes" id="UP001146793">
    <property type="component" value="Unassembled WGS sequence"/>
</dbReference>
<dbReference type="SUPFAM" id="SSF55811">
    <property type="entry name" value="Nudix"/>
    <property type="match status" value="1"/>
</dbReference>
<proteinExistence type="predicted"/>
<gene>
    <name evidence="2" type="ORF">M0812_22915</name>
    <name evidence="3" type="ORF">M0813_11823</name>
</gene>
<protein>
    <submittedName>
        <fullName evidence="2">Adp-ribose pyrophosphatase</fullName>
    </submittedName>
</protein>
<evidence type="ECO:0000313" key="2">
    <source>
        <dbReference type="EMBL" id="KAJ3429915.1"/>
    </source>
</evidence>
<keyword evidence="5" id="KW-1185">Reference proteome</keyword>
<sequence>MTTENKIIVTVDALILRLRNNKHEILMIKRSEKCRAFPGALALCGGKVDVGEDPEHGMVRELKEETSLDATNEMSVVCVRGAPDRDPRGHYLSICYNVALKDPNQIPVAGSDAGEVMYVPLTDILEEKHKLAFDHLVIVQQYAKWIIKMGIVESIL</sequence>
<evidence type="ECO:0000259" key="1">
    <source>
        <dbReference type="PROSITE" id="PS51462"/>
    </source>
</evidence>
<evidence type="ECO:0000313" key="4">
    <source>
        <dbReference type="Proteomes" id="UP001146793"/>
    </source>
</evidence>
<dbReference type="EMBL" id="JANTQA010000051">
    <property type="protein sequence ID" value="KAJ3429915.1"/>
    <property type="molecule type" value="Genomic_DNA"/>
</dbReference>
<evidence type="ECO:0000313" key="3">
    <source>
        <dbReference type="EMBL" id="KAJ6255037.1"/>
    </source>
</evidence>
<reference evidence="3" key="1">
    <citation type="submission" date="2022-08" db="EMBL/GenBank/DDBJ databases">
        <title>Novel sulfate-reducing endosymbionts in the free-living metamonad Anaeramoeba.</title>
        <authorList>
            <person name="Jerlstrom-Hultqvist J."/>
            <person name="Cepicka I."/>
            <person name="Gallot-Lavallee L."/>
            <person name="Salas-Leiva D."/>
            <person name="Curtis B.A."/>
            <person name="Zahonova K."/>
            <person name="Pipaliya S."/>
            <person name="Dacks J."/>
            <person name="Roger A.J."/>
        </authorList>
    </citation>
    <scope>NUCLEOTIDE SEQUENCE</scope>
    <source>
        <strain evidence="3">Schooner1</strain>
    </source>
</reference>
<dbReference type="AlphaFoldDB" id="A0AAV7YN48"/>
<comment type="caution">
    <text evidence="2">The sequence shown here is derived from an EMBL/GenBank/DDBJ whole genome shotgun (WGS) entry which is preliminary data.</text>
</comment>
<dbReference type="PANTHER" id="PTHR43736">
    <property type="entry name" value="ADP-RIBOSE PYROPHOSPHATASE"/>
    <property type="match status" value="1"/>
</dbReference>
<dbReference type="Proteomes" id="UP001150062">
    <property type="component" value="Unassembled WGS sequence"/>
</dbReference>
<dbReference type="Pfam" id="PF00293">
    <property type="entry name" value="NUDIX"/>
    <property type="match status" value="1"/>
</dbReference>
<evidence type="ECO:0000313" key="5">
    <source>
        <dbReference type="Proteomes" id="UP001150062"/>
    </source>
</evidence>
<dbReference type="InterPro" id="IPR015797">
    <property type="entry name" value="NUDIX_hydrolase-like_dom_sf"/>
</dbReference>
<dbReference type="CDD" id="cd18873">
    <property type="entry name" value="NUDIX_NadM_like"/>
    <property type="match status" value="1"/>
</dbReference>
<accession>A0AAV7YN48</accession>
<dbReference type="EMBL" id="JAOAOG010000015">
    <property type="protein sequence ID" value="KAJ6255037.1"/>
    <property type="molecule type" value="Genomic_DNA"/>
</dbReference>
<feature type="domain" description="Nudix hydrolase" evidence="1">
    <location>
        <begin position="6"/>
        <end position="143"/>
    </location>
</feature>
<reference evidence="2" key="2">
    <citation type="submission" date="2022-08" db="EMBL/GenBank/DDBJ databases">
        <title>Novel sulphate-reducing endosymbionts in the free-living metamonad Anaeramoeba.</title>
        <authorList>
            <person name="Jerlstrom-Hultqvist J."/>
            <person name="Cepicka I."/>
            <person name="Gallot-Lavallee L."/>
            <person name="Salas-Leiva D."/>
            <person name="Curtis B.A."/>
            <person name="Zahonova K."/>
            <person name="Pipaliya S."/>
            <person name="Dacks J."/>
            <person name="Roger A.J."/>
        </authorList>
    </citation>
    <scope>NUCLEOTIDE SEQUENCE</scope>
    <source>
        <strain evidence="2">Busselton2</strain>
    </source>
</reference>
<dbReference type="PANTHER" id="PTHR43736:SF1">
    <property type="entry name" value="DIHYDRONEOPTERIN TRIPHOSPHATE DIPHOSPHATASE"/>
    <property type="match status" value="1"/>
</dbReference>
<organism evidence="2 4">
    <name type="scientific">Anaeramoeba flamelloides</name>
    <dbReference type="NCBI Taxonomy" id="1746091"/>
    <lineage>
        <taxon>Eukaryota</taxon>
        <taxon>Metamonada</taxon>
        <taxon>Anaeramoebidae</taxon>
        <taxon>Anaeramoeba</taxon>
    </lineage>
</organism>
<dbReference type="Gene3D" id="3.90.79.10">
    <property type="entry name" value="Nucleoside Triphosphate Pyrophosphohydrolase"/>
    <property type="match status" value="1"/>
</dbReference>